<name>A0A0F7ZW43_9HYPO</name>
<organism evidence="2 3">
    <name type="scientific">Hirsutella minnesotensis 3608</name>
    <dbReference type="NCBI Taxonomy" id="1043627"/>
    <lineage>
        <taxon>Eukaryota</taxon>
        <taxon>Fungi</taxon>
        <taxon>Dikarya</taxon>
        <taxon>Ascomycota</taxon>
        <taxon>Pezizomycotina</taxon>
        <taxon>Sordariomycetes</taxon>
        <taxon>Hypocreomycetidae</taxon>
        <taxon>Hypocreales</taxon>
        <taxon>Ophiocordycipitaceae</taxon>
        <taxon>Hirsutella</taxon>
    </lineage>
</organism>
<feature type="region of interest" description="Disordered" evidence="1">
    <location>
        <begin position="187"/>
        <end position="221"/>
    </location>
</feature>
<dbReference type="OrthoDB" id="5415154at2759"/>
<dbReference type="AlphaFoldDB" id="A0A0F7ZW43"/>
<reference evidence="2 3" key="1">
    <citation type="journal article" date="2014" name="Genome Biol. Evol.">
        <title>Comparative genomics and transcriptomics analyses reveal divergent lifestyle features of nematode endoparasitic fungus Hirsutella minnesotensis.</title>
        <authorList>
            <person name="Lai Y."/>
            <person name="Liu K."/>
            <person name="Zhang X."/>
            <person name="Zhang X."/>
            <person name="Li K."/>
            <person name="Wang N."/>
            <person name="Shu C."/>
            <person name="Wu Y."/>
            <person name="Wang C."/>
            <person name="Bushley K.E."/>
            <person name="Xiang M."/>
            <person name="Liu X."/>
        </authorList>
    </citation>
    <scope>NUCLEOTIDE SEQUENCE [LARGE SCALE GENOMIC DNA]</scope>
    <source>
        <strain evidence="2 3">3608</strain>
    </source>
</reference>
<evidence type="ECO:0000256" key="1">
    <source>
        <dbReference type="SAM" id="MobiDB-lite"/>
    </source>
</evidence>
<proteinExistence type="predicted"/>
<dbReference type="Proteomes" id="UP000054481">
    <property type="component" value="Unassembled WGS sequence"/>
</dbReference>
<feature type="compositionally biased region" description="Low complexity" evidence="1">
    <location>
        <begin position="204"/>
        <end position="214"/>
    </location>
</feature>
<accession>A0A0F7ZW43</accession>
<dbReference type="EMBL" id="KQ030932">
    <property type="protein sequence ID" value="KJZ68322.1"/>
    <property type="molecule type" value="Genomic_DNA"/>
</dbReference>
<sequence>MREPERLYVENNWKEKEKQFARAHTRHYPNLGCNTTQRNESYHVVVKASLNRQLPLQVACQKLAHSLKKLSQKITDDENRSRIDVPRLLDRPVFRHLIGKVPHYVLGKLAPEWEAAKALRWMRGTELQKERLASPVDTGCTKSSSNLGLSHSASFTRAGSLTALQWFVTGPCRMEMQRLAAVVLPLPQEGGRDNQRQPRRQGRQSRPPQRIRSPVCQPARQQPLDSQVMKLSFVYKELHISVSSLIHFLVLETILVNLTDAIQIALPNCRRRAMCRT</sequence>
<evidence type="ECO:0000313" key="3">
    <source>
        <dbReference type="Proteomes" id="UP000054481"/>
    </source>
</evidence>
<protein>
    <submittedName>
        <fullName evidence="2">Uncharacterized protein</fullName>
    </submittedName>
</protein>
<gene>
    <name evidence="2" type="ORF">HIM_12289</name>
</gene>
<evidence type="ECO:0000313" key="2">
    <source>
        <dbReference type="EMBL" id="KJZ68322.1"/>
    </source>
</evidence>
<keyword evidence="3" id="KW-1185">Reference proteome</keyword>